<comment type="subcellular location">
    <subcellularLocation>
        <location evidence="2">Membrane</location>
        <topology evidence="2">Single-pass membrane protein</topology>
    </subcellularLocation>
</comment>
<evidence type="ECO:0000256" key="4">
    <source>
        <dbReference type="ARBA" id="ARBA00022617"/>
    </source>
</evidence>
<keyword evidence="9" id="KW-0503">Monooxygenase</keyword>
<comment type="cofactor">
    <cofactor evidence="1 11">
        <name>heme</name>
        <dbReference type="ChEBI" id="CHEBI:30413"/>
    </cofactor>
</comment>
<dbReference type="SUPFAM" id="SSF48264">
    <property type="entry name" value="Cytochrome P450"/>
    <property type="match status" value="1"/>
</dbReference>
<dbReference type="OMA" id="VEDEPAC"/>
<evidence type="ECO:0000256" key="9">
    <source>
        <dbReference type="ARBA" id="ARBA00023033"/>
    </source>
</evidence>
<dbReference type="InterPro" id="IPR001128">
    <property type="entry name" value="Cyt_P450"/>
</dbReference>
<evidence type="ECO:0000313" key="13">
    <source>
        <dbReference type="Proteomes" id="UP000029120"/>
    </source>
</evidence>
<reference evidence="13" key="1">
    <citation type="journal article" date="2015" name="Nat. Plants">
        <title>Genome expansion of Arabis alpina linked with retrotransposition and reduced symmetric DNA methylation.</title>
        <authorList>
            <person name="Willing E.M."/>
            <person name="Rawat V."/>
            <person name="Mandakova T."/>
            <person name="Maumus F."/>
            <person name="James G.V."/>
            <person name="Nordstroem K.J."/>
            <person name="Becker C."/>
            <person name="Warthmann N."/>
            <person name="Chica C."/>
            <person name="Szarzynska B."/>
            <person name="Zytnicki M."/>
            <person name="Albani M.C."/>
            <person name="Kiefer C."/>
            <person name="Bergonzi S."/>
            <person name="Castaings L."/>
            <person name="Mateos J.L."/>
            <person name="Berns M.C."/>
            <person name="Bujdoso N."/>
            <person name="Piofczyk T."/>
            <person name="de Lorenzo L."/>
            <person name="Barrero-Sicilia C."/>
            <person name="Mateos I."/>
            <person name="Piednoel M."/>
            <person name="Hagmann J."/>
            <person name="Chen-Min-Tao R."/>
            <person name="Iglesias-Fernandez R."/>
            <person name="Schuster S.C."/>
            <person name="Alonso-Blanco C."/>
            <person name="Roudier F."/>
            <person name="Carbonero P."/>
            <person name="Paz-Ares J."/>
            <person name="Davis S.J."/>
            <person name="Pecinka A."/>
            <person name="Quesneville H."/>
            <person name="Colot V."/>
            <person name="Lysak M.A."/>
            <person name="Weigel D."/>
            <person name="Coupland G."/>
            <person name="Schneeberger K."/>
        </authorList>
    </citation>
    <scope>NUCLEOTIDE SEQUENCE [LARGE SCALE GENOMIC DNA]</scope>
    <source>
        <strain evidence="13">cv. Pajares</strain>
    </source>
</reference>
<comment type="similarity">
    <text evidence="3">Belongs to the cytochrome P450 family.</text>
</comment>
<dbReference type="InterPro" id="IPR051103">
    <property type="entry name" value="Plant_metabolite_P450s"/>
</dbReference>
<keyword evidence="10" id="KW-0472">Membrane</keyword>
<dbReference type="Pfam" id="PF00067">
    <property type="entry name" value="p450"/>
    <property type="match status" value="1"/>
</dbReference>
<evidence type="ECO:0000256" key="10">
    <source>
        <dbReference type="ARBA" id="ARBA00023136"/>
    </source>
</evidence>
<feature type="binding site" description="axial binding residue" evidence="11">
    <location>
        <position position="388"/>
    </location>
    <ligand>
        <name>heme</name>
        <dbReference type="ChEBI" id="CHEBI:30413"/>
    </ligand>
    <ligandPart>
        <name>Fe</name>
        <dbReference type="ChEBI" id="CHEBI:18248"/>
    </ligandPart>
</feature>
<evidence type="ECO:0000256" key="5">
    <source>
        <dbReference type="ARBA" id="ARBA00022692"/>
    </source>
</evidence>
<dbReference type="PRINTS" id="PR00385">
    <property type="entry name" value="P450"/>
</dbReference>
<dbReference type="Gramene" id="KFK32668">
    <property type="protein sequence ID" value="KFK32668"/>
    <property type="gene ID" value="AALP_AA6G273300"/>
</dbReference>
<dbReference type="PANTHER" id="PTHR24298">
    <property type="entry name" value="FLAVONOID 3'-MONOOXYGENASE-RELATED"/>
    <property type="match status" value="1"/>
</dbReference>
<keyword evidence="6 11" id="KW-0479">Metal-binding</keyword>
<evidence type="ECO:0000256" key="1">
    <source>
        <dbReference type="ARBA" id="ARBA00001971"/>
    </source>
</evidence>
<organism evidence="12 13">
    <name type="scientific">Arabis alpina</name>
    <name type="common">Alpine rock-cress</name>
    <dbReference type="NCBI Taxonomy" id="50452"/>
    <lineage>
        <taxon>Eukaryota</taxon>
        <taxon>Viridiplantae</taxon>
        <taxon>Streptophyta</taxon>
        <taxon>Embryophyta</taxon>
        <taxon>Tracheophyta</taxon>
        <taxon>Spermatophyta</taxon>
        <taxon>Magnoliopsida</taxon>
        <taxon>eudicotyledons</taxon>
        <taxon>Gunneridae</taxon>
        <taxon>Pentapetalae</taxon>
        <taxon>rosids</taxon>
        <taxon>malvids</taxon>
        <taxon>Brassicales</taxon>
        <taxon>Brassicaceae</taxon>
        <taxon>Arabideae</taxon>
        <taxon>Arabis</taxon>
    </lineage>
</organism>
<dbReference type="OrthoDB" id="1470350at2759"/>
<dbReference type="PANTHER" id="PTHR24298:SF477">
    <property type="entry name" value="CYTOCHROME P450"/>
    <property type="match status" value="1"/>
</dbReference>
<evidence type="ECO:0000256" key="11">
    <source>
        <dbReference type="PIRSR" id="PIRSR602401-1"/>
    </source>
</evidence>
<dbReference type="InterPro" id="IPR002401">
    <property type="entry name" value="Cyt_P450_E_grp-I"/>
</dbReference>
<evidence type="ECO:0000256" key="8">
    <source>
        <dbReference type="ARBA" id="ARBA00023002"/>
    </source>
</evidence>
<keyword evidence="5" id="KW-0812">Transmembrane</keyword>
<dbReference type="Proteomes" id="UP000029120">
    <property type="component" value="Chromosome 6"/>
</dbReference>
<dbReference type="AlphaFoldDB" id="A0A087GS16"/>
<keyword evidence="8" id="KW-0560">Oxidoreductase</keyword>
<keyword evidence="11" id="KW-0408">Iron</keyword>
<evidence type="ECO:0000256" key="3">
    <source>
        <dbReference type="ARBA" id="ARBA00010617"/>
    </source>
</evidence>
<dbReference type="GO" id="GO:0016709">
    <property type="term" value="F:oxidoreductase activity, acting on paired donors, with incorporation or reduction of molecular oxygen, NAD(P)H as one donor, and incorporation of one atom of oxygen"/>
    <property type="evidence" value="ECO:0007669"/>
    <property type="project" value="TreeGrafter"/>
</dbReference>
<evidence type="ECO:0000313" key="12">
    <source>
        <dbReference type="EMBL" id="KFK32668.1"/>
    </source>
</evidence>
<dbReference type="EMBL" id="CM002874">
    <property type="protein sequence ID" value="KFK32668.1"/>
    <property type="molecule type" value="Genomic_DNA"/>
</dbReference>
<accession>A0A087GS16</accession>
<evidence type="ECO:0000256" key="7">
    <source>
        <dbReference type="ARBA" id="ARBA00022989"/>
    </source>
</evidence>
<dbReference type="CDD" id="cd20655">
    <property type="entry name" value="CYP93"/>
    <property type="match status" value="1"/>
</dbReference>
<dbReference type="GO" id="GO:0020037">
    <property type="term" value="F:heme binding"/>
    <property type="evidence" value="ECO:0007669"/>
    <property type="project" value="InterPro"/>
</dbReference>
<name>A0A087GS16_ARAAL</name>
<evidence type="ECO:0000256" key="6">
    <source>
        <dbReference type="ARBA" id="ARBA00022723"/>
    </source>
</evidence>
<dbReference type="GO" id="GO:0016020">
    <property type="term" value="C:membrane"/>
    <property type="evidence" value="ECO:0007669"/>
    <property type="project" value="UniProtKB-SubCell"/>
</dbReference>
<dbReference type="Gene3D" id="1.10.630.10">
    <property type="entry name" value="Cytochrome P450"/>
    <property type="match status" value="1"/>
</dbReference>
<dbReference type="PRINTS" id="PR00463">
    <property type="entry name" value="EP450I"/>
</dbReference>
<proteinExistence type="inferred from homology"/>
<evidence type="ECO:0008006" key="14">
    <source>
        <dbReference type="Google" id="ProtNLM"/>
    </source>
</evidence>
<dbReference type="eggNOG" id="KOG0156">
    <property type="taxonomic scope" value="Eukaryota"/>
</dbReference>
<keyword evidence="13" id="KW-1185">Reference proteome</keyword>
<evidence type="ECO:0000256" key="2">
    <source>
        <dbReference type="ARBA" id="ARBA00004167"/>
    </source>
</evidence>
<gene>
    <name evidence="12" type="ordered locus">AALP_Aa6g273300</name>
</gene>
<protein>
    <recommendedName>
        <fullName evidence="14">Cytochrome p450</fullName>
    </recommendedName>
</protein>
<dbReference type="InterPro" id="IPR036396">
    <property type="entry name" value="Cyt_P450_sf"/>
</dbReference>
<sequence>MHKALQKISSEYGPFLQLRVFNFPVILVSSASVVYEIFKAHDLNVSSHGDIGIDECLVFGASGFIKAPYGDYWKFMKKIMVTKMLGPQSLERSRGIRAVELEGFYQNLLDKAMKKQIVNICEEALRLVNSTLGKMCLGSSFLQEKDEEEKVLKLSVEFAALSQKIFLTQVLRKPLEKLRILPFKKEIMNVSNKYEELLERIIVKHEEKVDEHEANEIMMDTLLAAFRGENAEYKINRKHIKALMAELFFGAGDTTSQIAQWGMAEILNNPRILERLREEIDCVVGKLRLIQETDLPMLPYLQAIIKETLRLHPPGVLLPREFQQGCTIRGFYIPKGTPLVINAYAVMRDPDFWKDPNEFKPERFLGQEEETREKALKFLPYGVGRRGCPGSNLASSLVETAIGVMVQCFDWKIEGEEINMEEASGRALLALAHPLKCTLTPRIPNPLPSNLQIPSS</sequence>
<keyword evidence="4 11" id="KW-0349">Heme</keyword>
<dbReference type="GO" id="GO:0005506">
    <property type="term" value="F:iron ion binding"/>
    <property type="evidence" value="ECO:0007669"/>
    <property type="project" value="InterPro"/>
</dbReference>
<keyword evidence="7" id="KW-1133">Transmembrane helix</keyword>